<sequence length="104" mass="11442">MASTSSLKSIHFSSCKNTVFVVLLVLNLLMGCCTATRLGKTLVVSLDGKALMNLDHTETFNPRKHKTGFRYKGQIFSYFPKGTIIPPSGPSKRHNSVVDSTPRN</sequence>
<protein>
    <submittedName>
        <fullName evidence="5">Uncharacterized protein</fullName>
    </submittedName>
</protein>
<gene>
    <name evidence="5" type="ORF">C1H46_036440</name>
</gene>
<keyword evidence="2" id="KW-0964">Secreted</keyword>
<evidence type="ECO:0000256" key="4">
    <source>
        <dbReference type="SAM" id="MobiDB-lite"/>
    </source>
</evidence>
<proteinExistence type="predicted"/>
<keyword evidence="3" id="KW-0732">Signal</keyword>
<comment type="subcellular location">
    <subcellularLocation>
        <location evidence="1">Secreted</location>
        <location evidence="1">Extracellular space</location>
    </subcellularLocation>
</comment>
<evidence type="ECO:0000256" key="3">
    <source>
        <dbReference type="ARBA" id="ARBA00022729"/>
    </source>
</evidence>
<evidence type="ECO:0000256" key="2">
    <source>
        <dbReference type="ARBA" id="ARBA00022525"/>
    </source>
</evidence>
<dbReference type="PANTHER" id="PTHR33599:SF20">
    <property type="entry name" value="PROTEIN IDA"/>
    <property type="match status" value="1"/>
</dbReference>
<feature type="region of interest" description="Disordered" evidence="4">
    <location>
        <begin position="83"/>
        <end position="104"/>
    </location>
</feature>
<dbReference type="GO" id="GO:0010227">
    <property type="term" value="P:floral organ abscission"/>
    <property type="evidence" value="ECO:0007669"/>
    <property type="project" value="InterPro"/>
</dbReference>
<dbReference type="PANTHER" id="PTHR33599">
    <property type="entry name" value="PROTEIN IDA-LIKE 5"/>
    <property type="match status" value="1"/>
</dbReference>
<comment type="caution">
    <text evidence="5">The sequence shown here is derived from an EMBL/GenBank/DDBJ whole genome shotgun (WGS) entry which is preliminary data.</text>
</comment>
<dbReference type="EMBL" id="VIEB01000932">
    <property type="protein sequence ID" value="TQD77988.1"/>
    <property type="molecule type" value="Genomic_DNA"/>
</dbReference>
<dbReference type="GO" id="GO:0005576">
    <property type="term" value="C:extracellular region"/>
    <property type="evidence" value="ECO:0007669"/>
    <property type="project" value="UniProtKB-SubCell"/>
</dbReference>
<name>A0A540KUT3_MALBA</name>
<evidence type="ECO:0000313" key="6">
    <source>
        <dbReference type="Proteomes" id="UP000315295"/>
    </source>
</evidence>
<dbReference type="AlphaFoldDB" id="A0A540KUT3"/>
<evidence type="ECO:0000313" key="5">
    <source>
        <dbReference type="EMBL" id="TQD77988.1"/>
    </source>
</evidence>
<evidence type="ECO:0000256" key="1">
    <source>
        <dbReference type="ARBA" id="ARBA00004239"/>
    </source>
</evidence>
<organism evidence="5 6">
    <name type="scientific">Malus baccata</name>
    <name type="common">Siberian crab apple</name>
    <name type="synonym">Pyrus baccata</name>
    <dbReference type="NCBI Taxonomy" id="106549"/>
    <lineage>
        <taxon>Eukaryota</taxon>
        <taxon>Viridiplantae</taxon>
        <taxon>Streptophyta</taxon>
        <taxon>Embryophyta</taxon>
        <taxon>Tracheophyta</taxon>
        <taxon>Spermatophyta</taxon>
        <taxon>Magnoliopsida</taxon>
        <taxon>eudicotyledons</taxon>
        <taxon>Gunneridae</taxon>
        <taxon>Pentapetalae</taxon>
        <taxon>rosids</taxon>
        <taxon>fabids</taxon>
        <taxon>Rosales</taxon>
        <taxon>Rosaceae</taxon>
        <taxon>Amygdaloideae</taxon>
        <taxon>Maleae</taxon>
        <taxon>Malus</taxon>
    </lineage>
</organism>
<keyword evidence="6" id="KW-1185">Reference proteome</keyword>
<dbReference type="Proteomes" id="UP000315295">
    <property type="component" value="Unassembled WGS sequence"/>
</dbReference>
<accession>A0A540KUT3</accession>
<reference evidence="5 6" key="1">
    <citation type="journal article" date="2019" name="G3 (Bethesda)">
        <title>Sequencing of a Wild Apple (Malus baccata) Genome Unravels the Differences Between Cultivated and Wild Apple Species Regarding Disease Resistance and Cold Tolerance.</title>
        <authorList>
            <person name="Chen X."/>
        </authorList>
    </citation>
    <scope>NUCLEOTIDE SEQUENCE [LARGE SCALE GENOMIC DNA]</scope>
    <source>
        <strain evidence="6">cv. Shandingzi</strain>
        <tissue evidence="5">Leaves</tissue>
    </source>
</reference>
<dbReference type="InterPro" id="IPR039639">
    <property type="entry name" value="IDA-like"/>
</dbReference>